<dbReference type="EMBL" id="HACG01025030">
    <property type="protein sequence ID" value="CEK71895.1"/>
    <property type="molecule type" value="Transcribed_RNA"/>
</dbReference>
<evidence type="ECO:0000313" key="1">
    <source>
        <dbReference type="EMBL" id="CEK71895.1"/>
    </source>
</evidence>
<sequence length="55" mass="6162">MSQYLAFNMKLYAPLVGLEKFRTDHVSGLSSEDLFKPACLNSDFPHDGAMEIIRG</sequence>
<name>A0A0B6ZVU5_9EUPU</name>
<organism evidence="1">
    <name type="scientific">Arion vulgaris</name>
    <dbReference type="NCBI Taxonomy" id="1028688"/>
    <lineage>
        <taxon>Eukaryota</taxon>
        <taxon>Metazoa</taxon>
        <taxon>Spiralia</taxon>
        <taxon>Lophotrochozoa</taxon>
        <taxon>Mollusca</taxon>
        <taxon>Gastropoda</taxon>
        <taxon>Heterobranchia</taxon>
        <taxon>Euthyneura</taxon>
        <taxon>Panpulmonata</taxon>
        <taxon>Eupulmonata</taxon>
        <taxon>Stylommatophora</taxon>
        <taxon>Helicina</taxon>
        <taxon>Arionoidea</taxon>
        <taxon>Arionidae</taxon>
        <taxon>Arion</taxon>
    </lineage>
</organism>
<gene>
    <name evidence="1" type="primary">ORF80255</name>
</gene>
<accession>A0A0B6ZVU5</accession>
<protein>
    <submittedName>
        <fullName evidence="1">Uncharacterized protein</fullName>
    </submittedName>
</protein>
<dbReference type="AlphaFoldDB" id="A0A0B6ZVU5"/>
<reference evidence="1" key="1">
    <citation type="submission" date="2014-12" db="EMBL/GenBank/DDBJ databases">
        <title>Insight into the proteome of Arion vulgaris.</title>
        <authorList>
            <person name="Aradska J."/>
            <person name="Bulat T."/>
            <person name="Smidak R."/>
            <person name="Sarate P."/>
            <person name="Gangsoo J."/>
            <person name="Sialana F."/>
            <person name="Bilban M."/>
            <person name="Lubec G."/>
        </authorList>
    </citation>
    <scope>NUCLEOTIDE SEQUENCE</scope>
    <source>
        <tissue evidence="1">Skin</tissue>
    </source>
</reference>
<proteinExistence type="predicted"/>